<dbReference type="Proteomes" id="UP001445335">
    <property type="component" value="Unassembled WGS sequence"/>
</dbReference>
<dbReference type="EMBL" id="JALJOU010000004">
    <property type="protein sequence ID" value="KAK9844110.1"/>
    <property type="molecule type" value="Genomic_DNA"/>
</dbReference>
<reference evidence="1 2" key="1">
    <citation type="journal article" date="2024" name="Nat. Commun.">
        <title>Phylogenomics reveals the evolutionary origins of lichenization in chlorophyte algae.</title>
        <authorList>
            <person name="Puginier C."/>
            <person name="Libourel C."/>
            <person name="Otte J."/>
            <person name="Skaloud P."/>
            <person name="Haon M."/>
            <person name="Grisel S."/>
            <person name="Petersen M."/>
            <person name="Berrin J.G."/>
            <person name="Delaux P.M."/>
            <person name="Dal Grande F."/>
            <person name="Keller J."/>
        </authorList>
    </citation>
    <scope>NUCLEOTIDE SEQUENCE [LARGE SCALE GENOMIC DNA]</scope>
    <source>
        <strain evidence="1 2">SAG 245.80</strain>
    </source>
</reference>
<name>A0AAW1SCA3_9CHLO</name>
<organism evidence="1 2">
    <name type="scientific">Elliptochloris bilobata</name>
    <dbReference type="NCBI Taxonomy" id="381761"/>
    <lineage>
        <taxon>Eukaryota</taxon>
        <taxon>Viridiplantae</taxon>
        <taxon>Chlorophyta</taxon>
        <taxon>core chlorophytes</taxon>
        <taxon>Trebouxiophyceae</taxon>
        <taxon>Trebouxiophyceae incertae sedis</taxon>
        <taxon>Elliptochloris clade</taxon>
        <taxon>Elliptochloris</taxon>
    </lineage>
</organism>
<accession>A0AAW1SCA3</accession>
<evidence type="ECO:0000313" key="1">
    <source>
        <dbReference type="EMBL" id="KAK9844110.1"/>
    </source>
</evidence>
<proteinExistence type="predicted"/>
<comment type="caution">
    <text evidence="1">The sequence shown here is derived from an EMBL/GenBank/DDBJ whole genome shotgun (WGS) entry which is preliminary data.</text>
</comment>
<gene>
    <name evidence="1" type="ORF">WJX81_004696</name>
</gene>
<dbReference type="AlphaFoldDB" id="A0AAW1SCA3"/>
<protein>
    <submittedName>
        <fullName evidence="1">Uncharacterized protein</fullName>
    </submittedName>
</protein>
<keyword evidence="2" id="KW-1185">Reference proteome</keyword>
<sequence length="209" mass="22290">MRPSQLSSGSNCQFNVAASRSSCVEVRNSFGLAAELGIAGGTRVEIRWLLSDEAGQESKVWWGASVLEHAEADGTWHIEYDAREGFEAEEAQVDFLSKSALRDLGSGDILKWRKQGCAEEASDEEGDEIVNLGQLSAEQDALDRAVGPLDAHAAAALAAMPAAQAAALAAGMRDFTDHILASLRAKAPGATVTEQDVRSMLSDFRRRAA</sequence>
<evidence type="ECO:0000313" key="2">
    <source>
        <dbReference type="Proteomes" id="UP001445335"/>
    </source>
</evidence>